<evidence type="ECO:0000313" key="16">
    <source>
        <dbReference type="EMBL" id="KAF9744434.1"/>
    </source>
</evidence>
<reference evidence="16" key="1">
    <citation type="submission" date="2020-10" db="EMBL/GenBank/DDBJ databases">
        <title>High-Quality Genome Resource of Clonostachys rosea strain S41 by Oxford Nanopore Long-Read Sequencing.</title>
        <authorList>
            <person name="Wang H."/>
        </authorList>
    </citation>
    <scope>NUCLEOTIDE SEQUENCE</scope>
    <source>
        <strain evidence="16">S41</strain>
    </source>
</reference>
<keyword evidence="10 14" id="KW-0472">Membrane</keyword>
<comment type="similarity">
    <text evidence="4">Belongs to the RBT5 family.</text>
</comment>
<evidence type="ECO:0000256" key="14">
    <source>
        <dbReference type="SAM" id="Phobius"/>
    </source>
</evidence>
<evidence type="ECO:0000313" key="17">
    <source>
        <dbReference type="Proteomes" id="UP000616885"/>
    </source>
</evidence>
<feature type="transmembrane region" description="Helical" evidence="14">
    <location>
        <begin position="386"/>
        <end position="410"/>
    </location>
</feature>
<feature type="transmembrane region" description="Helical" evidence="14">
    <location>
        <begin position="462"/>
        <end position="483"/>
    </location>
</feature>
<evidence type="ECO:0000256" key="8">
    <source>
        <dbReference type="ARBA" id="ARBA00022729"/>
    </source>
</evidence>
<evidence type="ECO:0000256" key="12">
    <source>
        <dbReference type="ARBA" id="ARBA00023288"/>
    </source>
</evidence>
<name>A0A8H7N195_BIOOC</name>
<dbReference type="PANTHER" id="PTHR33048:SF47">
    <property type="entry name" value="INTEGRAL MEMBRANE PROTEIN-RELATED"/>
    <property type="match status" value="1"/>
</dbReference>
<keyword evidence="11" id="KW-1015">Disulfide bond</keyword>
<protein>
    <recommendedName>
        <fullName evidence="15">CFEM domain-containing protein</fullName>
    </recommendedName>
</protein>
<dbReference type="EMBL" id="JADCTT010000014">
    <property type="protein sequence ID" value="KAF9744434.1"/>
    <property type="molecule type" value="Genomic_DNA"/>
</dbReference>
<dbReference type="Proteomes" id="UP000616885">
    <property type="component" value="Unassembled WGS sequence"/>
</dbReference>
<dbReference type="GO" id="GO:0098552">
    <property type="term" value="C:side of membrane"/>
    <property type="evidence" value="ECO:0007669"/>
    <property type="project" value="UniProtKB-KW"/>
</dbReference>
<keyword evidence="6" id="KW-0336">GPI-anchor</keyword>
<gene>
    <name evidence="16" type="ORF">IM811_005215</name>
</gene>
<proteinExistence type="inferred from homology"/>
<dbReference type="SMART" id="SM00747">
    <property type="entry name" value="CFEM"/>
    <property type="match status" value="1"/>
</dbReference>
<dbReference type="Pfam" id="PF05730">
    <property type="entry name" value="CFEM"/>
    <property type="match status" value="1"/>
</dbReference>
<dbReference type="AlphaFoldDB" id="A0A8H7N195"/>
<comment type="caution">
    <text evidence="16">The sequence shown here is derived from an EMBL/GenBank/DDBJ whole genome shotgun (WGS) entry which is preliminary data.</text>
</comment>
<feature type="transmembrane region" description="Helical" evidence="14">
    <location>
        <begin position="422"/>
        <end position="442"/>
    </location>
</feature>
<evidence type="ECO:0000256" key="7">
    <source>
        <dbReference type="ARBA" id="ARBA00022692"/>
    </source>
</evidence>
<keyword evidence="8" id="KW-0732">Signal</keyword>
<keyword evidence="7 14" id="KW-0812">Transmembrane</keyword>
<evidence type="ECO:0000259" key="15">
    <source>
        <dbReference type="SMART" id="SM00747"/>
    </source>
</evidence>
<dbReference type="InterPro" id="IPR052337">
    <property type="entry name" value="SAT4-like"/>
</dbReference>
<comment type="similarity">
    <text evidence="13">Belongs to the SAT4 family.</text>
</comment>
<evidence type="ECO:0000256" key="6">
    <source>
        <dbReference type="ARBA" id="ARBA00022622"/>
    </source>
</evidence>
<dbReference type="GO" id="GO:0005576">
    <property type="term" value="C:extracellular region"/>
    <property type="evidence" value="ECO:0007669"/>
    <property type="project" value="UniProtKB-SubCell"/>
</dbReference>
<keyword evidence="6" id="KW-0325">Glycoprotein</keyword>
<evidence type="ECO:0000256" key="11">
    <source>
        <dbReference type="ARBA" id="ARBA00023157"/>
    </source>
</evidence>
<evidence type="ECO:0000256" key="2">
    <source>
        <dbReference type="ARBA" id="ARBA00004589"/>
    </source>
</evidence>
<feature type="domain" description="CFEM" evidence="15">
    <location>
        <begin position="154"/>
        <end position="218"/>
    </location>
</feature>
<feature type="transmembrane region" description="Helical" evidence="14">
    <location>
        <begin position="309"/>
        <end position="330"/>
    </location>
</feature>
<organism evidence="16 17">
    <name type="scientific">Bionectria ochroleuca</name>
    <name type="common">Gliocladium roseum</name>
    <dbReference type="NCBI Taxonomy" id="29856"/>
    <lineage>
        <taxon>Eukaryota</taxon>
        <taxon>Fungi</taxon>
        <taxon>Dikarya</taxon>
        <taxon>Ascomycota</taxon>
        <taxon>Pezizomycotina</taxon>
        <taxon>Sordariomycetes</taxon>
        <taxon>Hypocreomycetidae</taxon>
        <taxon>Hypocreales</taxon>
        <taxon>Bionectriaceae</taxon>
        <taxon>Clonostachys</taxon>
    </lineage>
</organism>
<evidence type="ECO:0000256" key="10">
    <source>
        <dbReference type="ARBA" id="ARBA00023136"/>
    </source>
</evidence>
<dbReference type="PANTHER" id="PTHR33048">
    <property type="entry name" value="PTH11-LIKE INTEGRAL MEMBRANE PROTEIN (AFU_ORTHOLOGUE AFUA_5G11245)"/>
    <property type="match status" value="1"/>
</dbReference>
<evidence type="ECO:0000256" key="5">
    <source>
        <dbReference type="ARBA" id="ARBA00022525"/>
    </source>
</evidence>
<sequence length="578" mass="65476">MWAAPIDRWQGQLVLIDEDQILHRRNYRGELELRSTRLLLKSFHGWKASSFSELRDLGTDGDMDVNGIISIIPCLSPPNLVEASLRAFTYCCFDFQLHNYRIIDPIVSILLRADSHGKVRAGAMAISTKQLFVRLTLLLAWIGSVQAEFNIIEELAKLPSCGLNCFVDVIKTSSSCGYNATCICSDNSFYTTAQACIVNKCNSTDALEVAKIEARACDRPYRNRRYQMLLPLIAEGPAWVSPWIRLYSRWLTIGQWETDDYIMLVVGAIYTAYLACAKYTGQLAFGIDMWNQNYDQIITALKFFYVSEILYLVALGLCKVSIVVFYLRIFNDKTFRIASYATLGVVVFPSIVMVFVQIFQCRPLELVWLGWRLQFYRDQCMDIHTLVYIAAGLSIFQDVVIIALPLPSIFKLKVDTRAKWGIFVMFNLGVLVVITSSIRLRFLTMFGRSANPTWDYTDVLNWTGIELAIAIIVCCLPAVAVLVKRLIPGFLTFHSSRISPLQSRYLRSHTKDHTESQEELGIELGGRMHPAVGVETHVTKDRNSRDSDSARTKAIGNLMGITVTRTVTTTTRSFDEIR</sequence>
<dbReference type="Pfam" id="PF20684">
    <property type="entry name" value="Fung_rhodopsin"/>
    <property type="match status" value="1"/>
</dbReference>
<evidence type="ECO:0000256" key="3">
    <source>
        <dbReference type="ARBA" id="ARBA00004613"/>
    </source>
</evidence>
<keyword evidence="9 14" id="KW-1133">Transmembrane helix</keyword>
<keyword evidence="5" id="KW-0964">Secreted</keyword>
<dbReference type="InterPro" id="IPR049326">
    <property type="entry name" value="Rhodopsin_dom_fungi"/>
</dbReference>
<evidence type="ECO:0000256" key="9">
    <source>
        <dbReference type="ARBA" id="ARBA00022989"/>
    </source>
</evidence>
<accession>A0A8H7N195</accession>
<keyword evidence="12" id="KW-0449">Lipoprotein</keyword>
<comment type="subcellular location">
    <subcellularLocation>
        <location evidence="2">Membrane</location>
        <topology evidence="2">Lipid-anchor</topology>
        <topology evidence="2">GPI-anchor</topology>
    </subcellularLocation>
    <subcellularLocation>
        <location evidence="1">Membrane</location>
        <topology evidence="1">Multi-pass membrane protein</topology>
    </subcellularLocation>
    <subcellularLocation>
        <location evidence="3">Secreted</location>
    </subcellularLocation>
</comment>
<evidence type="ECO:0000256" key="4">
    <source>
        <dbReference type="ARBA" id="ARBA00010031"/>
    </source>
</evidence>
<evidence type="ECO:0000256" key="13">
    <source>
        <dbReference type="ARBA" id="ARBA00038359"/>
    </source>
</evidence>
<dbReference type="InterPro" id="IPR008427">
    <property type="entry name" value="Extracellular_membr_CFEM_dom"/>
</dbReference>
<evidence type="ECO:0000256" key="1">
    <source>
        <dbReference type="ARBA" id="ARBA00004141"/>
    </source>
</evidence>
<feature type="transmembrane region" description="Helical" evidence="14">
    <location>
        <begin position="337"/>
        <end position="359"/>
    </location>
</feature>